<dbReference type="Gene3D" id="3.60.140.10">
    <property type="entry name" value="CNF1/YfiH-like putative cysteine hydrolases"/>
    <property type="match status" value="1"/>
</dbReference>
<sequence>MWQKIKIDNLVFYHFNYKKVNVYFFTRQGGYSQGPYSSLNFSYEVGDNPLLVEKNYQKIEALLKVKKIITLKQCHSNKIVIINNGNYKNFGDGLLTQEKNILLGIKVADCLPVVLFSEDNNLSGIFHIGWRGLYLKITDKIIELFKNYPKKIYFLLLPSVEQKCYPVDFYLYEKFKKVFDQELVAKIFSTKDNKYYLDLRKGVRESLKNHFIELPELNLCSFCEKEELYSYRRDKITGRNLAGVQISD</sequence>
<evidence type="ECO:0000256" key="6">
    <source>
        <dbReference type="ARBA" id="ARBA00022833"/>
    </source>
</evidence>
<evidence type="ECO:0000313" key="11">
    <source>
        <dbReference type="EMBL" id="HGK64203.1"/>
    </source>
</evidence>
<evidence type="ECO:0000256" key="1">
    <source>
        <dbReference type="ARBA" id="ARBA00000553"/>
    </source>
</evidence>
<dbReference type="InterPro" id="IPR003730">
    <property type="entry name" value="Cu_polyphenol_OxRdtase"/>
</dbReference>
<protein>
    <recommendedName>
        <fullName evidence="10">Purine nucleoside phosphorylase</fullName>
    </recommendedName>
</protein>
<dbReference type="EMBL" id="DTDR01000157">
    <property type="protein sequence ID" value="HGK64203.1"/>
    <property type="molecule type" value="Genomic_DNA"/>
</dbReference>
<comment type="catalytic activity">
    <reaction evidence="8">
        <text>adenosine + phosphate = alpha-D-ribose 1-phosphate + adenine</text>
        <dbReference type="Rhea" id="RHEA:27642"/>
        <dbReference type="ChEBI" id="CHEBI:16335"/>
        <dbReference type="ChEBI" id="CHEBI:16708"/>
        <dbReference type="ChEBI" id="CHEBI:43474"/>
        <dbReference type="ChEBI" id="CHEBI:57720"/>
        <dbReference type="EC" id="2.4.2.1"/>
    </reaction>
    <physiologicalReaction direction="left-to-right" evidence="8">
        <dbReference type="Rhea" id="RHEA:27643"/>
    </physiologicalReaction>
</comment>
<dbReference type="InterPro" id="IPR011324">
    <property type="entry name" value="Cytotoxic_necrot_fac-like_cat"/>
</dbReference>
<dbReference type="InterPro" id="IPR038371">
    <property type="entry name" value="Cu_polyphenol_OxRdtase_sf"/>
</dbReference>
<accession>A0A7V4E4X0</accession>
<keyword evidence="5" id="KW-0378">Hydrolase</keyword>
<evidence type="ECO:0000256" key="4">
    <source>
        <dbReference type="ARBA" id="ARBA00022723"/>
    </source>
</evidence>
<comment type="similarity">
    <text evidence="2 10">Belongs to the purine nucleoside phosphorylase YfiH/LACC1 family.</text>
</comment>
<evidence type="ECO:0000256" key="9">
    <source>
        <dbReference type="ARBA" id="ARBA00049893"/>
    </source>
</evidence>
<evidence type="ECO:0000256" key="3">
    <source>
        <dbReference type="ARBA" id="ARBA00022679"/>
    </source>
</evidence>
<gene>
    <name evidence="11" type="primary">pgeF</name>
    <name evidence="11" type="ORF">ENU74_06420</name>
</gene>
<dbReference type="AlphaFoldDB" id="A0A7V4E4X0"/>
<evidence type="ECO:0000256" key="7">
    <source>
        <dbReference type="ARBA" id="ARBA00047989"/>
    </source>
</evidence>
<dbReference type="PANTHER" id="PTHR30616">
    <property type="entry name" value="UNCHARACTERIZED PROTEIN YFIH"/>
    <property type="match status" value="1"/>
</dbReference>
<name>A0A7V4E4X0_UNCW3</name>
<keyword evidence="3" id="KW-0808">Transferase</keyword>
<dbReference type="GO" id="GO:0005507">
    <property type="term" value="F:copper ion binding"/>
    <property type="evidence" value="ECO:0007669"/>
    <property type="project" value="TreeGrafter"/>
</dbReference>
<proteinExistence type="inferred from homology"/>
<organism evidence="11">
    <name type="scientific">candidate division WOR-3 bacterium</name>
    <dbReference type="NCBI Taxonomy" id="2052148"/>
    <lineage>
        <taxon>Bacteria</taxon>
        <taxon>Bacteria division WOR-3</taxon>
    </lineage>
</organism>
<evidence type="ECO:0000256" key="2">
    <source>
        <dbReference type="ARBA" id="ARBA00007353"/>
    </source>
</evidence>
<dbReference type="PANTHER" id="PTHR30616:SF2">
    <property type="entry name" value="PURINE NUCLEOSIDE PHOSPHORYLASE LACC1"/>
    <property type="match status" value="1"/>
</dbReference>
<evidence type="ECO:0000256" key="5">
    <source>
        <dbReference type="ARBA" id="ARBA00022801"/>
    </source>
</evidence>
<evidence type="ECO:0000256" key="8">
    <source>
        <dbReference type="ARBA" id="ARBA00048968"/>
    </source>
</evidence>
<comment type="catalytic activity">
    <reaction evidence="9">
        <text>S-methyl-5'-thioadenosine + phosphate = 5-(methylsulfanyl)-alpha-D-ribose 1-phosphate + adenine</text>
        <dbReference type="Rhea" id="RHEA:11852"/>
        <dbReference type="ChEBI" id="CHEBI:16708"/>
        <dbReference type="ChEBI" id="CHEBI:17509"/>
        <dbReference type="ChEBI" id="CHEBI:43474"/>
        <dbReference type="ChEBI" id="CHEBI:58533"/>
        <dbReference type="EC" id="2.4.2.28"/>
    </reaction>
    <physiologicalReaction direction="left-to-right" evidence="9">
        <dbReference type="Rhea" id="RHEA:11853"/>
    </physiologicalReaction>
</comment>
<comment type="caution">
    <text evidence="11">The sequence shown here is derived from an EMBL/GenBank/DDBJ whole genome shotgun (WGS) entry which is preliminary data.</text>
</comment>
<keyword evidence="4" id="KW-0479">Metal-binding</keyword>
<reference evidence="11" key="1">
    <citation type="journal article" date="2020" name="mSystems">
        <title>Genome- and Community-Level Interaction Insights into Carbon Utilization and Element Cycling Functions of Hydrothermarchaeota in Hydrothermal Sediment.</title>
        <authorList>
            <person name="Zhou Z."/>
            <person name="Liu Y."/>
            <person name="Xu W."/>
            <person name="Pan J."/>
            <person name="Luo Z.H."/>
            <person name="Li M."/>
        </authorList>
    </citation>
    <scope>NUCLEOTIDE SEQUENCE [LARGE SCALE GENOMIC DNA]</scope>
    <source>
        <strain evidence="11">SpSt-697</strain>
    </source>
</reference>
<dbReference type="GO" id="GO:0016787">
    <property type="term" value="F:hydrolase activity"/>
    <property type="evidence" value="ECO:0007669"/>
    <property type="project" value="UniProtKB-KW"/>
</dbReference>
<evidence type="ECO:0000256" key="10">
    <source>
        <dbReference type="RuleBase" id="RU361274"/>
    </source>
</evidence>
<comment type="catalytic activity">
    <reaction evidence="1">
        <text>inosine + phosphate = alpha-D-ribose 1-phosphate + hypoxanthine</text>
        <dbReference type="Rhea" id="RHEA:27646"/>
        <dbReference type="ChEBI" id="CHEBI:17368"/>
        <dbReference type="ChEBI" id="CHEBI:17596"/>
        <dbReference type="ChEBI" id="CHEBI:43474"/>
        <dbReference type="ChEBI" id="CHEBI:57720"/>
        <dbReference type="EC" id="2.4.2.1"/>
    </reaction>
    <physiologicalReaction direction="left-to-right" evidence="1">
        <dbReference type="Rhea" id="RHEA:27647"/>
    </physiologicalReaction>
</comment>
<dbReference type="SUPFAM" id="SSF64438">
    <property type="entry name" value="CNF1/YfiH-like putative cysteine hydrolases"/>
    <property type="match status" value="1"/>
</dbReference>
<dbReference type="NCBIfam" id="TIGR00726">
    <property type="entry name" value="peptidoglycan editing factor PgeF"/>
    <property type="match status" value="1"/>
</dbReference>
<dbReference type="GO" id="GO:0017061">
    <property type="term" value="F:S-methyl-5-thioadenosine phosphorylase activity"/>
    <property type="evidence" value="ECO:0007669"/>
    <property type="project" value="UniProtKB-EC"/>
</dbReference>
<keyword evidence="6" id="KW-0862">Zinc</keyword>
<comment type="catalytic activity">
    <reaction evidence="7">
        <text>adenosine + H2O + H(+) = inosine + NH4(+)</text>
        <dbReference type="Rhea" id="RHEA:24408"/>
        <dbReference type="ChEBI" id="CHEBI:15377"/>
        <dbReference type="ChEBI" id="CHEBI:15378"/>
        <dbReference type="ChEBI" id="CHEBI:16335"/>
        <dbReference type="ChEBI" id="CHEBI:17596"/>
        <dbReference type="ChEBI" id="CHEBI:28938"/>
        <dbReference type="EC" id="3.5.4.4"/>
    </reaction>
    <physiologicalReaction direction="left-to-right" evidence="7">
        <dbReference type="Rhea" id="RHEA:24409"/>
    </physiologicalReaction>
</comment>
<dbReference type="CDD" id="cd16833">
    <property type="entry name" value="YfiH"/>
    <property type="match status" value="1"/>
</dbReference>
<dbReference type="Pfam" id="PF02578">
    <property type="entry name" value="Cu-oxidase_4"/>
    <property type="match status" value="1"/>
</dbReference>